<feature type="compositionally biased region" description="Polar residues" evidence="1">
    <location>
        <begin position="58"/>
        <end position="75"/>
    </location>
</feature>
<evidence type="ECO:0000313" key="2">
    <source>
        <dbReference type="EMBL" id="CAB4622357.1"/>
    </source>
</evidence>
<proteinExistence type="predicted"/>
<accession>A0A6J6ID82</accession>
<evidence type="ECO:0000256" key="1">
    <source>
        <dbReference type="SAM" id="MobiDB-lite"/>
    </source>
</evidence>
<name>A0A6J6ID82_9ZZZZ</name>
<sequence length="165" mass="17443">MRSTRSSPGLDTSSVKLLEMGSCSSIAREIARVVLVMSSMLTPPSRSTVTRSTGPACSRSNSSRPSAATNGSISARTRADTLIAGLLPKGFKDHRLRGHRDLNSAETKGVGEKPTPSSVLPNDCDGSSVDPSAQKRPPGGSEQPIGSAKKPLFRPGFWFEFADNQ</sequence>
<gene>
    <name evidence="2" type="ORF">UFOPK1827_02074</name>
</gene>
<organism evidence="2">
    <name type="scientific">freshwater metagenome</name>
    <dbReference type="NCBI Taxonomy" id="449393"/>
    <lineage>
        <taxon>unclassified sequences</taxon>
        <taxon>metagenomes</taxon>
        <taxon>ecological metagenomes</taxon>
    </lineage>
</organism>
<protein>
    <submittedName>
        <fullName evidence="2">Unannotated protein</fullName>
    </submittedName>
</protein>
<dbReference type="AlphaFoldDB" id="A0A6J6ID82"/>
<feature type="compositionally biased region" description="Low complexity" evidence="1">
    <location>
        <begin position="42"/>
        <end position="53"/>
    </location>
</feature>
<feature type="region of interest" description="Disordered" evidence="1">
    <location>
        <begin position="41"/>
        <end position="151"/>
    </location>
</feature>
<dbReference type="EMBL" id="CAEZUO010000185">
    <property type="protein sequence ID" value="CAB4622357.1"/>
    <property type="molecule type" value="Genomic_DNA"/>
</dbReference>
<reference evidence="2" key="1">
    <citation type="submission" date="2020-05" db="EMBL/GenBank/DDBJ databases">
        <authorList>
            <person name="Chiriac C."/>
            <person name="Salcher M."/>
            <person name="Ghai R."/>
            <person name="Kavagutti S V."/>
        </authorList>
    </citation>
    <scope>NUCLEOTIDE SEQUENCE</scope>
</reference>